<reference evidence="2 3" key="1">
    <citation type="submission" date="2021-01" db="EMBL/GenBank/DDBJ databases">
        <title>Whole genome shotgun sequence of Planotetraspora mira NBRC 15435.</title>
        <authorList>
            <person name="Komaki H."/>
            <person name="Tamura T."/>
        </authorList>
    </citation>
    <scope>NUCLEOTIDE SEQUENCE [LARGE SCALE GENOMIC DNA]</scope>
    <source>
        <strain evidence="2 3">NBRC 15435</strain>
    </source>
</reference>
<organism evidence="2 3">
    <name type="scientific">Planotetraspora mira</name>
    <dbReference type="NCBI Taxonomy" id="58121"/>
    <lineage>
        <taxon>Bacteria</taxon>
        <taxon>Bacillati</taxon>
        <taxon>Actinomycetota</taxon>
        <taxon>Actinomycetes</taxon>
        <taxon>Streptosporangiales</taxon>
        <taxon>Streptosporangiaceae</taxon>
        <taxon>Planotetraspora</taxon>
    </lineage>
</organism>
<dbReference type="Pfam" id="PF01609">
    <property type="entry name" value="DDE_Tnp_1"/>
    <property type="match status" value="1"/>
</dbReference>
<protein>
    <recommendedName>
        <fullName evidence="1">Transposase IS4-like domain-containing protein</fullName>
    </recommendedName>
</protein>
<dbReference type="PANTHER" id="PTHR30007">
    <property type="entry name" value="PHP DOMAIN PROTEIN"/>
    <property type="match status" value="1"/>
</dbReference>
<proteinExistence type="predicted"/>
<evidence type="ECO:0000313" key="2">
    <source>
        <dbReference type="EMBL" id="GII32889.1"/>
    </source>
</evidence>
<dbReference type="GO" id="GO:0006313">
    <property type="term" value="P:DNA transposition"/>
    <property type="evidence" value="ECO:0007669"/>
    <property type="project" value="InterPro"/>
</dbReference>
<dbReference type="Proteomes" id="UP000650628">
    <property type="component" value="Unassembled WGS sequence"/>
</dbReference>
<gene>
    <name evidence="2" type="ORF">Pmi06nite_63310</name>
</gene>
<dbReference type="AlphaFoldDB" id="A0A8J3TV55"/>
<comment type="caution">
    <text evidence="2">The sequence shown here is derived from an EMBL/GenBank/DDBJ whole genome shotgun (WGS) entry which is preliminary data.</text>
</comment>
<name>A0A8J3TV55_9ACTN</name>
<dbReference type="GO" id="GO:0003677">
    <property type="term" value="F:DNA binding"/>
    <property type="evidence" value="ECO:0007669"/>
    <property type="project" value="InterPro"/>
</dbReference>
<dbReference type="NCBIfam" id="NF033580">
    <property type="entry name" value="transpos_IS5_3"/>
    <property type="match status" value="1"/>
</dbReference>
<dbReference type="EMBL" id="BOOO01000037">
    <property type="protein sequence ID" value="GII32889.1"/>
    <property type="molecule type" value="Genomic_DNA"/>
</dbReference>
<keyword evidence="3" id="KW-1185">Reference proteome</keyword>
<sequence>MIADGNGIPLAVSLTGGNRNDVTQLMPLLHAIPPVRGRRGRPRQRPKVLYADRGYDHDKYRRLVWAKGVKPVIARRGTPHGSGLGTHRWVIEQTIALLHWFRRLRIRWEIRDDMHEAFMTLAAAIIC</sequence>
<dbReference type="GO" id="GO:0004803">
    <property type="term" value="F:transposase activity"/>
    <property type="evidence" value="ECO:0007669"/>
    <property type="project" value="InterPro"/>
</dbReference>
<dbReference type="PANTHER" id="PTHR30007:SF1">
    <property type="entry name" value="BLR1914 PROTEIN"/>
    <property type="match status" value="1"/>
</dbReference>
<accession>A0A8J3TV55</accession>
<evidence type="ECO:0000259" key="1">
    <source>
        <dbReference type="Pfam" id="PF01609"/>
    </source>
</evidence>
<evidence type="ECO:0000313" key="3">
    <source>
        <dbReference type="Proteomes" id="UP000650628"/>
    </source>
</evidence>
<dbReference type="InterPro" id="IPR002559">
    <property type="entry name" value="Transposase_11"/>
</dbReference>
<feature type="domain" description="Transposase IS4-like" evidence="1">
    <location>
        <begin position="4"/>
        <end position="126"/>
    </location>
</feature>